<organism evidence="2 3">
    <name type="scientific">Aldrovandia affinis</name>
    <dbReference type="NCBI Taxonomy" id="143900"/>
    <lineage>
        <taxon>Eukaryota</taxon>
        <taxon>Metazoa</taxon>
        <taxon>Chordata</taxon>
        <taxon>Craniata</taxon>
        <taxon>Vertebrata</taxon>
        <taxon>Euteleostomi</taxon>
        <taxon>Actinopterygii</taxon>
        <taxon>Neopterygii</taxon>
        <taxon>Teleostei</taxon>
        <taxon>Notacanthiformes</taxon>
        <taxon>Halosauridae</taxon>
        <taxon>Aldrovandia</taxon>
    </lineage>
</organism>
<feature type="compositionally biased region" description="Basic and acidic residues" evidence="1">
    <location>
        <begin position="78"/>
        <end position="89"/>
    </location>
</feature>
<evidence type="ECO:0000313" key="3">
    <source>
        <dbReference type="Proteomes" id="UP001221898"/>
    </source>
</evidence>
<dbReference type="AlphaFoldDB" id="A0AAD7WBB7"/>
<evidence type="ECO:0000313" key="2">
    <source>
        <dbReference type="EMBL" id="KAJ8390836.1"/>
    </source>
</evidence>
<dbReference type="Proteomes" id="UP001221898">
    <property type="component" value="Unassembled WGS sequence"/>
</dbReference>
<accession>A0AAD7WBB7</accession>
<reference evidence="2" key="1">
    <citation type="journal article" date="2023" name="Science">
        <title>Genome structures resolve the early diversification of teleost fishes.</title>
        <authorList>
            <person name="Parey E."/>
            <person name="Louis A."/>
            <person name="Montfort J."/>
            <person name="Bouchez O."/>
            <person name="Roques C."/>
            <person name="Iampietro C."/>
            <person name="Lluch J."/>
            <person name="Castinel A."/>
            <person name="Donnadieu C."/>
            <person name="Desvignes T."/>
            <person name="Floi Bucao C."/>
            <person name="Jouanno E."/>
            <person name="Wen M."/>
            <person name="Mejri S."/>
            <person name="Dirks R."/>
            <person name="Jansen H."/>
            <person name="Henkel C."/>
            <person name="Chen W.J."/>
            <person name="Zahm M."/>
            <person name="Cabau C."/>
            <person name="Klopp C."/>
            <person name="Thompson A.W."/>
            <person name="Robinson-Rechavi M."/>
            <person name="Braasch I."/>
            <person name="Lecointre G."/>
            <person name="Bobe J."/>
            <person name="Postlethwait J.H."/>
            <person name="Berthelot C."/>
            <person name="Roest Crollius H."/>
            <person name="Guiguen Y."/>
        </authorList>
    </citation>
    <scope>NUCLEOTIDE SEQUENCE</scope>
    <source>
        <strain evidence="2">NC1722</strain>
    </source>
</reference>
<keyword evidence="3" id="KW-1185">Reference proteome</keyword>
<proteinExistence type="predicted"/>
<gene>
    <name evidence="2" type="ORF">AAFF_G00099680</name>
</gene>
<dbReference type="EMBL" id="JAINUG010000165">
    <property type="protein sequence ID" value="KAJ8390836.1"/>
    <property type="molecule type" value="Genomic_DNA"/>
</dbReference>
<sequence>MLGEGDGKTGSRFNGQSASEERRCLAAPSAPRLRGSSPHLLDTRQTDRHRRARVSLGLPPGVTPSCDLHSQYPAGGRRGTDGQTPDRTD</sequence>
<comment type="caution">
    <text evidence="2">The sequence shown here is derived from an EMBL/GenBank/DDBJ whole genome shotgun (WGS) entry which is preliminary data.</text>
</comment>
<evidence type="ECO:0000256" key="1">
    <source>
        <dbReference type="SAM" id="MobiDB-lite"/>
    </source>
</evidence>
<feature type="region of interest" description="Disordered" evidence="1">
    <location>
        <begin position="1"/>
        <end position="89"/>
    </location>
</feature>
<protein>
    <submittedName>
        <fullName evidence="2">Uncharacterized protein</fullName>
    </submittedName>
</protein>
<name>A0AAD7WBB7_9TELE</name>